<dbReference type="EMBL" id="BARW01000607">
    <property type="protein sequence ID" value="GAI66720.1"/>
    <property type="molecule type" value="Genomic_DNA"/>
</dbReference>
<dbReference type="AlphaFoldDB" id="X1RU30"/>
<name>X1RU30_9ZZZZ</name>
<reference evidence="1" key="1">
    <citation type="journal article" date="2014" name="Front. Microbiol.">
        <title>High frequency of phylogenetically diverse reductive dehalogenase-homologous genes in deep subseafloor sedimentary metagenomes.</title>
        <authorList>
            <person name="Kawai M."/>
            <person name="Futagami T."/>
            <person name="Toyoda A."/>
            <person name="Takaki Y."/>
            <person name="Nishi S."/>
            <person name="Hori S."/>
            <person name="Arai W."/>
            <person name="Tsubouchi T."/>
            <person name="Morono Y."/>
            <person name="Uchiyama I."/>
            <person name="Ito T."/>
            <person name="Fujiyama A."/>
            <person name="Inagaki F."/>
            <person name="Takami H."/>
        </authorList>
    </citation>
    <scope>NUCLEOTIDE SEQUENCE</scope>
    <source>
        <strain evidence="1">Expedition CK06-06</strain>
    </source>
</reference>
<evidence type="ECO:0000313" key="1">
    <source>
        <dbReference type="EMBL" id="GAI66720.1"/>
    </source>
</evidence>
<comment type="caution">
    <text evidence="1">The sequence shown here is derived from an EMBL/GenBank/DDBJ whole genome shotgun (WGS) entry which is preliminary data.</text>
</comment>
<protein>
    <submittedName>
        <fullName evidence="1">Uncharacterized protein</fullName>
    </submittedName>
</protein>
<organism evidence="1">
    <name type="scientific">marine sediment metagenome</name>
    <dbReference type="NCBI Taxonomy" id="412755"/>
    <lineage>
        <taxon>unclassified sequences</taxon>
        <taxon>metagenomes</taxon>
        <taxon>ecological metagenomes</taxon>
    </lineage>
</organism>
<accession>X1RU30</accession>
<proteinExistence type="predicted"/>
<gene>
    <name evidence="1" type="ORF">S12H4_02465</name>
</gene>
<sequence length="69" mass="8540">MHIRNTQFVHDINDLKKNVKFEITYAQIDTYLWLYGQWLEYKDKNQCSHEFRYLIEHDYDLLEDLSPLS</sequence>